<sequence>MTTIAAVLSWKPDQLSGVVDDLVACRRTLVDLQDELDGGKPPTSWISEAAALARPAHQRLGDDLADTVAEISSVLTSVDTEGQTLVLACQQLSDAVQHARSNGFSVDTTTGAVVDMRSTEGQTETEAADRQAVCNEMVDRIEQALRNAVNADEQMAAVLSSAATGLDVGGDLSDASDTGAGQGRSDLLPPPEGGAADQNAWWNGLTEAEQLTVIADNPRWVGNSDGIPAWARDQANRNLIDDYRSELQDEADRLQDNLDDNRFGGTFTNDDARLEDVKNKLKALDEIDDTLAMGNRQLLLLDPYSGEQLHAAVAIGDVDTADHVAAFTPGLTSTVQDSLGDYDSHMAELQRLSEAEASRAGGDDGSVATVTWIGYDAPQMGMDLVNPGRSVLNDDLAQAGAGDLNDFYNGIDASRDDDPHLTALGHSYGSLTTGLALQQQNGVDDMVIFGSPGLGTSDIGDIDVPDDHSFRIEAKNDAVADGGVFGIDPSHMDGMTGLSAKDAELGGEEFEASGGHSEYLNGDTTSQHNMAAVISGNSDRIVYDDGRGAGDVLSWPVPGTY</sequence>
<dbReference type="Proteomes" id="UP000392064">
    <property type="component" value="Chromosome"/>
</dbReference>
<feature type="domain" description="DUF1023" evidence="2">
    <location>
        <begin position="307"/>
        <end position="481"/>
    </location>
</feature>
<evidence type="ECO:0000259" key="2">
    <source>
        <dbReference type="Pfam" id="PF06259"/>
    </source>
</evidence>
<proteinExistence type="predicted"/>
<dbReference type="AlphaFoldDB" id="A0A5Q2MKK3"/>
<evidence type="ECO:0000313" key="4">
    <source>
        <dbReference type="Proteomes" id="UP000392064"/>
    </source>
</evidence>
<keyword evidence="4" id="KW-1185">Reference proteome</keyword>
<dbReference type="InterPro" id="IPR010427">
    <property type="entry name" value="DUF1023"/>
</dbReference>
<feature type="region of interest" description="Disordered" evidence="1">
    <location>
        <begin position="169"/>
        <end position="195"/>
    </location>
</feature>
<dbReference type="SUPFAM" id="SSF53474">
    <property type="entry name" value="alpha/beta-Hydrolases"/>
    <property type="match status" value="1"/>
</dbReference>
<accession>A0A5Q2MKK3</accession>
<gene>
    <name evidence="3" type="ORF">GEV26_13175</name>
</gene>
<reference evidence="3 4" key="1">
    <citation type="submission" date="2019-11" db="EMBL/GenBank/DDBJ databases">
        <authorList>
            <person name="Li J."/>
        </authorList>
    </citation>
    <scope>NUCLEOTIDE SEQUENCE [LARGE SCALE GENOMIC DNA]</scope>
    <source>
        <strain evidence="3 4">MF47</strain>
    </source>
</reference>
<evidence type="ECO:0000313" key="3">
    <source>
        <dbReference type="EMBL" id="QGG42243.1"/>
    </source>
</evidence>
<name>A0A5Q2MKK3_9ACTN</name>
<dbReference type="GO" id="GO:0016787">
    <property type="term" value="F:hydrolase activity"/>
    <property type="evidence" value="ECO:0007669"/>
    <property type="project" value="UniProtKB-KW"/>
</dbReference>
<organism evidence="3 4">
    <name type="scientific">Aeromicrobium yanjiei</name>
    <dbReference type="NCBI Taxonomy" id="2662028"/>
    <lineage>
        <taxon>Bacteria</taxon>
        <taxon>Bacillati</taxon>
        <taxon>Actinomycetota</taxon>
        <taxon>Actinomycetes</taxon>
        <taxon>Propionibacteriales</taxon>
        <taxon>Nocardioidaceae</taxon>
        <taxon>Aeromicrobium</taxon>
    </lineage>
</organism>
<keyword evidence="3" id="KW-0378">Hydrolase</keyword>
<dbReference type="InterPro" id="IPR029058">
    <property type="entry name" value="AB_hydrolase_fold"/>
</dbReference>
<protein>
    <submittedName>
        <fullName evidence="3">Alpha/beta hydrolase</fullName>
    </submittedName>
</protein>
<dbReference type="EMBL" id="CP045737">
    <property type="protein sequence ID" value="QGG42243.1"/>
    <property type="molecule type" value="Genomic_DNA"/>
</dbReference>
<dbReference type="Pfam" id="PF06259">
    <property type="entry name" value="Abhydrolase_8"/>
    <property type="match status" value="1"/>
</dbReference>
<evidence type="ECO:0000256" key="1">
    <source>
        <dbReference type="SAM" id="MobiDB-lite"/>
    </source>
</evidence>
<dbReference type="RefSeq" id="WP_153653731.1">
    <property type="nucleotide sequence ID" value="NZ_CP045737.1"/>
</dbReference>
<dbReference type="KEGG" id="aef:GEV26_13175"/>